<keyword evidence="6 11" id="KW-0472">Membrane</keyword>
<keyword evidence="3 11" id="KW-0812">Transmembrane</keyword>
<dbReference type="GO" id="GO:0022848">
    <property type="term" value="F:acetylcholine-gated monoatomic cation-selective channel activity"/>
    <property type="evidence" value="ECO:0007669"/>
    <property type="project" value="InterPro"/>
</dbReference>
<keyword evidence="2" id="KW-1003">Cell membrane</keyword>
<evidence type="ECO:0000313" key="13">
    <source>
        <dbReference type="EMBL" id="VDM26320.1"/>
    </source>
</evidence>
<protein>
    <submittedName>
        <fullName evidence="15">Neur_chan_LBD domain-containing protein</fullName>
    </submittedName>
</protein>
<evidence type="ECO:0000256" key="9">
    <source>
        <dbReference type="ARBA" id="ARBA00023303"/>
    </source>
</evidence>
<keyword evidence="11" id="KW-1133">Transmembrane helix</keyword>
<evidence type="ECO:0000256" key="3">
    <source>
        <dbReference type="ARBA" id="ARBA00022692"/>
    </source>
</evidence>
<evidence type="ECO:0000256" key="6">
    <source>
        <dbReference type="ARBA" id="ARBA00023136"/>
    </source>
</evidence>
<keyword evidence="4" id="KW-0770">Synapse</keyword>
<evidence type="ECO:0000256" key="11">
    <source>
        <dbReference type="SAM" id="Phobius"/>
    </source>
</evidence>
<evidence type="ECO:0000256" key="2">
    <source>
        <dbReference type="ARBA" id="ARBA00022475"/>
    </source>
</evidence>
<evidence type="ECO:0000313" key="14">
    <source>
        <dbReference type="Proteomes" id="UP000050794"/>
    </source>
</evidence>
<comment type="subcellular location">
    <subcellularLocation>
        <location evidence="10">Synaptic cell membrane</location>
        <topology evidence="10">Multi-pass membrane protein</topology>
    </subcellularLocation>
</comment>
<dbReference type="PANTHER" id="PTHR18945">
    <property type="entry name" value="NEUROTRANSMITTER GATED ION CHANNEL"/>
    <property type="match status" value="1"/>
</dbReference>
<evidence type="ECO:0000256" key="7">
    <source>
        <dbReference type="ARBA" id="ARBA00023170"/>
    </source>
</evidence>
<evidence type="ECO:0000256" key="10">
    <source>
        <dbReference type="ARBA" id="ARBA00034099"/>
    </source>
</evidence>
<organism evidence="14 15">
    <name type="scientific">Toxocara canis</name>
    <name type="common">Canine roundworm</name>
    <dbReference type="NCBI Taxonomy" id="6265"/>
    <lineage>
        <taxon>Eukaryota</taxon>
        <taxon>Metazoa</taxon>
        <taxon>Ecdysozoa</taxon>
        <taxon>Nematoda</taxon>
        <taxon>Chromadorea</taxon>
        <taxon>Rhabditida</taxon>
        <taxon>Spirurina</taxon>
        <taxon>Ascaridomorpha</taxon>
        <taxon>Ascaridoidea</taxon>
        <taxon>Toxocaridae</taxon>
        <taxon>Toxocara</taxon>
    </lineage>
</organism>
<dbReference type="PRINTS" id="PR00254">
    <property type="entry name" value="NICOTINICR"/>
</dbReference>
<evidence type="ECO:0000256" key="8">
    <source>
        <dbReference type="ARBA" id="ARBA00023286"/>
    </source>
</evidence>
<feature type="transmembrane region" description="Helical" evidence="11">
    <location>
        <begin position="24"/>
        <end position="44"/>
    </location>
</feature>
<evidence type="ECO:0000256" key="5">
    <source>
        <dbReference type="ARBA" id="ARBA00023065"/>
    </source>
</evidence>
<dbReference type="EMBL" id="UYWY01001175">
    <property type="protein sequence ID" value="VDM26320.1"/>
    <property type="molecule type" value="Genomic_DNA"/>
</dbReference>
<dbReference type="InterPro" id="IPR036734">
    <property type="entry name" value="Neur_chan_lig-bd_sf"/>
</dbReference>
<dbReference type="Gene3D" id="2.70.170.10">
    <property type="entry name" value="Neurotransmitter-gated ion-channel ligand-binding domain"/>
    <property type="match status" value="1"/>
</dbReference>
<evidence type="ECO:0000313" key="15">
    <source>
        <dbReference type="WBParaSite" id="TCNE_0000152101-mRNA-1"/>
    </source>
</evidence>
<dbReference type="SUPFAM" id="SSF63712">
    <property type="entry name" value="Nicotinic receptor ligand binding domain-like"/>
    <property type="match status" value="1"/>
</dbReference>
<evidence type="ECO:0000256" key="1">
    <source>
        <dbReference type="ARBA" id="ARBA00022448"/>
    </source>
</evidence>
<keyword evidence="7" id="KW-0675">Receptor</keyword>
<reference evidence="15" key="1">
    <citation type="submission" date="2016-06" db="UniProtKB">
        <authorList>
            <consortium name="WormBaseParasite"/>
        </authorList>
    </citation>
    <scope>IDENTIFICATION</scope>
</reference>
<accession>A0A183TZ52</accession>
<dbReference type="InterPro" id="IPR006202">
    <property type="entry name" value="Neur_chan_lig-bd"/>
</dbReference>
<feature type="domain" description="Neurotransmitter-gated ion-channel ligand-binding" evidence="12">
    <location>
        <begin position="4"/>
        <end position="102"/>
    </location>
</feature>
<keyword evidence="5" id="KW-0406">Ion transport</keyword>
<dbReference type="GO" id="GO:0045211">
    <property type="term" value="C:postsynaptic membrane"/>
    <property type="evidence" value="ECO:0007669"/>
    <property type="project" value="InterPro"/>
</dbReference>
<reference evidence="13 14" key="2">
    <citation type="submission" date="2018-11" db="EMBL/GenBank/DDBJ databases">
        <authorList>
            <consortium name="Pathogen Informatics"/>
        </authorList>
    </citation>
    <scope>NUCLEOTIDE SEQUENCE [LARGE SCALE GENOMIC DNA]</scope>
</reference>
<keyword evidence="14" id="KW-1185">Reference proteome</keyword>
<dbReference type="WBParaSite" id="TCNE_0000152101-mRNA-1">
    <property type="protein sequence ID" value="TCNE_0000152101-mRNA-1"/>
    <property type="gene ID" value="TCNE_0000152101"/>
</dbReference>
<dbReference type="Pfam" id="PF02931">
    <property type="entry name" value="Neur_chan_LBD"/>
    <property type="match status" value="1"/>
</dbReference>
<evidence type="ECO:0000256" key="4">
    <source>
        <dbReference type="ARBA" id="ARBA00023018"/>
    </source>
</evidence>
<gene>
    <name evidence="13" type="ORF">TCNE_LOCUS1522</name>
</gene>
<dbReference type="InterPro" id="IPR006201">
    <property type="entry name" value="Neur_channel"/>
</dbReference>
<keyword evidence="9" id="KW-0407">Ion channel</keyword>
<sequence>MDEEDRLVIDMFNDYNHLIRPVRFVNSSSVVIEFGIAMILLINVDEKNQIMQTNVWLTLKWNDFQLRWDPANYGGIASMRVPQDKVWVPDIVLFNKYVQSYLNNHCTYLDYATICLG</sequence>
<dbReference type="Proteomes" id="UP000050794">
    <property type="component" value="Unassembled WGS sequence"/>
</dbReference>
<proteinExistence type="predicted"/>
<dbReference type="GO" id="GO:0004888">
    <property type="term" value="F:transmembrane signaling receptor activity"/>
    <property type="evidence" value="ECO:0007669"/>
    <property type="project" value="InterPro"/>
</dbReference>
<dbReference type="InterPro" id="IPR002394">
    <property type="entry name" value="Nicotinic_acetylcholine_rcpt"/>
</dbReference>
<dbReference type="AlphaFoldDB" id="A0A183TZ52"/>
<keyword evidence="8" id="KW-1071">Ligand-gated ion channel</keyword>
<name>A0A183TZ52_TOXCA</name>
<keyword evidence="1" id="KW-0813">Transport</keyword>
<evidence type="ECO:0000259" key="12">
    <source>
        <dbReference type="Pfam" id="PF02931"/>
    </source>
</evidence>